<evidence type="ECO:0000313" key="5">
    <source>
        <dbReference type="Proteomes" id="UP000016922"/>
    </source>
</evidence>
<dbReference type="OrthoDB" id="2121879at2759"/>
<dbReference type="OMA" id="VITCECI"/>
<feature type="compositionally biased region" description="Low complexity" evidence="1">
    <location>
        <begin position="170"/>
        <end position="184"/>
    </location>
</feature>
<gene>
    <name evidence="4" type="ORF">GLAREA_01512</name>
</gene>
<feature type="domain" description="DUF7707" evidence="3">
    <location>
        <begin position="17"/>
        <end position="109"/>
    </location>
</feature>
<feature type="compositionally biased region" description="Low complexity" evidence="1">
    <location>
        <begin position="127"/>
        <end position="149"/>
    </location>
</feature>
<feature type="transmembrane region" description="Helical" evidence="2">
    <location>
        <begin position="202"/>
        <end position="223"/>
    </location>
</feature>
<evidence type="ECO:0000259" key="3">
    <source>
        <dbReference type="Pfam" id="PF24808"/>
    </source>
</evidence>
<organism evidence="4 5">
    <name type="scientific">Glarea lozoyensis (strain ATCC 20868 / MF5171)</name>
    <dbReference type="NCBI Taxonomy" id="1116229"/>
    <lineage>
        <taxon>Eukaryota</taxon>
        <taxon>Fungi</taxon>
        <taxon>Dikarya</taxon>
        <taxon>Ascomycota</taxon>
        <taxon>Pezizomycotina</taxon>
        <taxon>Leotiomycetes</taxon>
        <taxon>Helotiales</taxon>
        <taxon>Helotiaceae</taxon>
        <taxon>Glarea</taxon>
    </lineage>
</organism>
<dbReference type="GeneID" id="19460570"/>
<dbReference type="EMBL" id="KE145371">
    <property type="protein sequence ID" value="EPE25600.1"/>
    <property type="molecule type" value="Genomic_DNA"/>
</dbReference>
<feature type="region of interest" description="Disordered" evidence="1">
    <location>
        <begin position="117"/>
        <end position="198"/>
    </location>
</feature>
<evidence type="ECO:0000313" key="4">
    <source>
        <dbReference type="EMBL" id="EPE25600.1"/>
    </source>
</evidence>
<proteinExistence type="predicted"/>
<keyword evidence="2" id="KW-0812">Transmembrane</keyword>
<dbReference type="AlphaFoldDB" id="S3CID1"/>
<dbReference type="Pfam" id="PF24808">
    <property type="entry name" value="DUF7707"/>
    <property type="match status" value="1"/>
</dbReference>
<dbReference type="RefSeq" id="XP_008086919.1">
    <property type="nucleotide sequence ID" value="XM_008088728.1"/>
</dbReference>
<sequence length="310" mass="32077">MSSSTTPLGTYNGSLILDPNSVDSATRRAWCSSEILACSTLCGSNAKANSCTPTVITCECICRSDPDGIVPDLSIYKGTLPAFVNAFISGQCIEQQSNNLDAQQSCTSIPNQAVLEPSRIAVSVPKTSSSTSPGTSSGTSSSRSSSTSSNATPATITVTNSGPVTPTDNPAASLTGSGSASSPTTTPPPEPSDSGLSTGAKAGIGVGVVLGMLMLAVAAFFLYRIRRKRKTTNVEYTGKAELAADSEVAQQERQPIYEVSADEVNRQQLETGSANDNRHELVGWDERHMAELDGLAGPEVPAARGATQHS</sequence>
<evidence type="ECO:0000256" key="2">
    <source>
        <dbReference type="SAM" id="Phobius"/>
    </source>
</evidence>
<dbReference type="HOGENOM" id="CLU_897296_0_0_1"/>
<dbReference type="PANTHER" id="PTHR38118:SF2">
    <property type="entry name" value="CDP-ALCOHOL PHOSPHATIDYLTRANSFERASE PROTEIN"/>
    <property type="match status" value="1"/>
</dbReference>
<dbReference type="Proteomes" id="UP000016922">
    <property type="component" value="Unassembled WGS sequence"/>
</dbReference>
<keyword evidence="2" id="KW-1133">Transmembrane helix</keyword>
<accession>S3CID1</accession>
<reference evidence="4 5" key="1">
    <citation type="journal article" date="2013" name="BMC Genomics">
        <title>Genomics-driven discovery of the pneumocandin biosynthetic gene cluster in the fungus Glarea lozoyensis.</title>
        <authorList>
            <person name="Chen L."/>
            <person name="Yue Q."/>
            <person name="Zhang X."/>
            <person name="Xiang M."/>
            <person name="Wang C."/>
            <person name="Li S."/>
            <person name="Che Y."/>
            <person name="Ortiz-Lopez F.J."/>
            <person name="Bills G.F."/>
            <person name="Liu X."/>
            <person name="An Z."/>
        </authorList>
    </citation>
    <scope>NUCLEOTIDE SEQUENCE [LARGE SCALE GENOMIC DNA]</scope>
    <source>
        <strain evidence="5">ATCC 20868 / MF5171</strain>
    </source>
</reference>
<keyword evidence="2" id="KW-0472">Membrane</keyword>
<keyword evidence="5" id="KW-1185">Reference proteome</keyword>
<name>S3CID1_GLAL2</name>
<dbReference type="STRING" id="1116229.S3CID1"/>
<dbReference type="PANTHER" id="PTHR38118">
    <property type="entry name" value="ANCHORED CELL WALL PROTEIN 11-RELATED"/>
    <property type="match status" value="1"/>
</dbReference>
<protein>
    <recommendedName>
        <fullName evidence="3">DUF7707 domain-containing protein</fullName>
    </recommendedName>
</protein>
<feature type="compositionally biased region" description="Polar residues" evidence="1">
    <location>
        <begin position="150"/>
        <end position="168"/>
    </location>
</feature>
<dbReference type="InterPro" id="IPR056124">
    <property type="entry name" value="DUF7707"/>
</dbReference>
<dbReference type="KEGG" id="glz:GLAREA_01512"/>
<evidence type="ECO:0000256" key="1">
    <source>
        <dbReference type="SAM" id="MobiDB-lite"/>
    </source>
</evidence>